<dbReference type="Pfam" id="PF02450">
    <property type="entry name" value="LCAT"/>
    <property type="match status" value="1"/>
</dbReference>
<evidence type="ECO:0008006" key="2">
    <source>
        <dbReference type="Google" id="ProtNLM"/>
    </source>
</evidence>
<proteinExistence type="predicted"/>
<gene>
    <name evidence="1" type="ORF">KA717_20480</name>
</gene>
<accession>A0A977PTR4</accession>
<protein>
    <recommendedName>
        <fullName evidence="2">Lecithin:cholesterol acyltransferase</fullName>
    </recommendedName>
</protein>
<organism evidence="1">
    <name type="scientific">Woronichinia naegeliana WA131</name>
    <dbReference type="NCBI Taxonomy" id="2824559"/>
    <lineage>
        <taxon>Bacteria</taxon>
        <taxon>Bacillati</taxon>
        <taxon>Cyanobacteriota</taxon>
        <taxon>Cyanophyceae</taxon>
        <taxon>Synechococcales</taxon>
        <taxon>Coelosphaeriaceae</taxon>
        <taxon>Woronichinia</taxon>
    </lineage>
</organism>
<dbReference type="EMBL" id="CP073041">
    <property type="protein sequence ID" value="UXE58452.1"/>
    <property type="molecule type" value="Genomic_DNA"/>
</dbReference>
<dbReference type="GO" id="GO:0006629">
    <property type="term" value="P:lipid metabolic process"/>
    <property type="evidence" value="ECO:0007669"/>
    <property type="project" value="InterPro"/>
</dbReference>
<dbReference type="SUPFAM" id="SSF53474">
    <property type="entry name" value="alpha/beta-Hydrolases"/>
    <property type="match status" value="1"/>
</dbReference>
<dbReference type="Gene3D" id="3.40.50.1820">
    <property type="entry name" value="alpha/beta hydrolase"/>
    <property type="match status" value="1"/>
</dbReference>
<dbReference type="InterPro" id="IPR003386">
    <property type="entry name" value="LACT/PDAT_acylTrfase"/>
</dbReference>
<dbReference type="InterPro" id="IPR029058">
    <property type="entry name" value="AB_hydrolase_fold"/>
</dbReference>
<name>A0A977PTR4_9CYAN</name>
<dbReference type="Proteomes" id="UP001065613">
    <property type="component" value="Chromosome"/>
</dbReference>
<dbReference type="GO" id="GO:0008374">
    <property type="term" value="F:O-acyltransferase activity"/>
    <property type="evidence" value="ECO:0007669"/>
    <property type="project" value="InterPro"/>
</dbReference>
<sequence>MSVEKPPILVFFVPGVMGSSLLLQKNTFGRINQEEIWGKNFGVNISLFHNCPNKLNPIDRNDIQAGEVISAFTNIRLPQRPINKIKFPVKNVEVYGALMQFCRNNIGLRAEDDFFPFAYNWLADNQITANKLAEFIQEKDPKGNYLYCLIAHSMGGIVSRLMLANPNNRDLAEKTKLLFQIATPVRGSAKAYYALKRYPILHPVFDQGWQFIQNPQHRADLSKALQSCYSLYQLLPSQEINSLYDEHGNFYASLDPNIWHEDQRKYVDAAIKVHQKLANFDQSISSLNRLKNRCFFSDQHSTPLLYKVDSLTNYDLSEDKPKLSVFGDDTVTCASAIADSNDDSLYLIKEGPTDHMGLCQNQKVYDMIKAEFRKELL</sequence>
<dbReference type="AlphaFoldDB" id="A0A977PTR4"/>
<dbReference type="KEGG" id="wna:KA717_20480"/>
<evidence type="ECO:0000313" key="1">
    <source>
        <dbReference type="EMBL" id="UXE58452.1"/>
    </source>
</evidence>
<reference evidence="1" key="1">
    <citation type="submission" date="2021-04" db="EMBL/GenBank/DDBJ databases">
        <title>Genome sequence of Woronichinia naegeliana from Washington state freshwater lake bloom.</title>
        <authorList>
            <person name="Dreher T.W."/>
        </authorList>
    </citation>
    <scope>NUCLEOTIDE SEQUENCE</scope>
    <source>
        <strain evidence="1">WA131</strain>
    </source>
</reference>
<dbReference type="PANTHER" id="PTHR11440">
    <property type="entry name" value="LECITHIN-CHOLESTEROL ACYLTRANSFERASE-RELATED"/>
    <property type="match status" value="1"/>
</dbReference>